<reference evidence="4" key="1">
    <citation type="journal article" date="2014" name="Int. J. Syst. Evol. Microbiol.">
        <title>Complete genome sequence of Corynebacterium casei LMG S-19264T (=DSM 44701T), isolated from a smear-ripened cheese.</title>
        <authorList>
            <consortium name="US DOE Joint Genome Institute (JGI-PGF)"/>
            <person name="Walter F."/>
            <person name="Albersmeier A."/>
            <person name="Kalinowski J."/>
            <person name="Ruckert C."/>
        </authorList>
    </citation>
    <scope>NUCLEOTIDE SEQUENCE</scope>
    <source>
        <strain evidence="4">CGMCC 1.12426</strain>
    </source>
</reference>
<feature type="domain" description="EAL" evidence="2">
    <location>
        <begin position="277"/>
        <end position="527"/>
    </location>
</feature>
<dbReference type="Pfam" id="PF00990">
    <property type="entry name" value="GGDEF"/>
    <property type="match status" value="1"/>
</dbReference>
<evidence type="ECO:0000256" key="1">
    <source>
        <dbReference type="SAM" id="Phobius"/>
    </source>
</evidence>
<dbReference type="PROSITE" id="PS50883">
    <property type="entry name" value="EAL"/>
    <property type="match status" value="1"/>
</dbReference>
<dbReference type="InterPro" id="IPR000160">
    <property type="entry name" value="GGDEF_dom"/>
</dbReference>
<dbReference type="NCBIfam" id="TIGR00254">
    <property type="entry name" value="GGDEF"/>
    <property type="match status" value="1"/>
</dbReference>
<dbReference type="EMBL" id="BMFA01000004">
    <property type="protein sequence ID" value="GGB45083.1"/>
    <property type="molecule type" value="Genomic_DNA"/>
</dbReference>
<proteinExistence type="predicted"/>
<keyword evidence="5" id="KW-1185">Reference proteome</keyword>
<sequence length="533" mass="58283">MMALEGRSWHATPVSRRAAGRSAPEAFGLFLPVIVVLMWALWSAPAAAQPVAETSVPVSFAVVIASWAAALFATGAAVLIYSKYRALRRRLLEETRHGQFLNDHDMLTQLPNRQAFNMRVESARGAMLEGDRIGIIAFDLSALRRITDSLGYAAGDALLKEVADRVGVHLANIDPRNVLARGTGAGFLCMVRIDRDSGTDLLKIAHDIAGLFRQPIETAYGTILVSLSIGVARTGRVDDVYTDPVQNAELALNAAKRKPQGQIVTYKPIMRAELQRRLMIEAELGKAIDQCGVIPYYQPQFDLKTGEISALEALARWHHPDLGWVSPAEFIPVAESSGDIVPLGRLILETACTEVQLVSDSLPVSVNLSVSQIFNDDVCGMVRECLARTGLPAHRLKLEVTESVFMTDIDHVYETLQTLSDFGVEISLDDFGTGYSALSYLSRFKWSELKIDRSFVNQAFKNDLTLEIIAMMLALARKMDAGVVVEGVETIEQRDLFASLGCEFGQGYLFGGPMSIEDIALLFFDTEAAVGAS</sequence>
<dbReference type="CDD" id="cd01948">
    <property type="entry name" value="EAL"/>
    <property type="match status" value="1"/>
</dbReference>
<keyword evidence="1" id="KW-0472">Membrane</keyword>
<dbReference type="RefSeq" id="WP_172972037.1">
    <property type="nucleotide sequence ID" value="NZ_BMFA01000004.1"/>
</dbReference>
<accession>A0A916WZN0</accession>
<evidence type="ECO:0000313" key="5">
    <source>
        <dbReference type="Proteomes" id="UP000605148"/>
    </source>
</evidence>
<feature type="domain" description="GGDEF" evidence="3">
    <location>
        <begin position="131"/>
        <end position="268"/>
    </location>
</feature>
<dbReference type="InterPro" id="IPR050706">
    <property type="entry name" value="Cyclic-di-GMP_PDE-like"/>
</dbReference>
<dbReference type="SMART" id="SM00052">
    <property type="entry name" value="EAL"/>
    <property type="match status" value="1"/>
</dbReference>
<gene>
    <name evidence="4" type="ORF">GCM10011316_16370</name>
</gene>
<dbReference type="Pfam" id="PF00563">
    <property type="entry name" value="EAL"/>
    <property type="match status" value="1"/>
</dbReference>
<dbReference type="SMART" id="SM00267">
    <property type="entry name" value="GGDEF"/>
    <property type="match status" value="1"/>
</dbReference>
<evidence type="ECO:0008006" key="6">
    <source>
        <dbReference type="Google" id="ProtNLM"/>
    </source>
</evidence>
<dbReference type="InterPro" id="IPR043128">
    <property type="entry name" value="Rev_trsase/Diguanyl_cyclase"/>
</dbReference>
<dbReference type="Gene3D" id="3.20.20.450">
    <property type="entry name" value="EAL domain"/>
    <property type="match status" value="1"/>
</dbReference>
<reference evidence="4" key="2">
    <citation type="submission" date="2020-09" db="EMBL/GenBank/DDBJ databases">
        <authorList>
            <person name="Sun Q."/>
            <person name="Zhou Y."/>
        </authorList>
    </citation>
    <scope>NUCLEOTIDE SEQUENCE</scope>
    <source>
        <strain evidence="4">CGMCC 1.12426</strain>
    </source>
</reference>
<name>A0A916WZN0_9HYPH</name>
<keyword evidence="1" id="KW-0812">Transmembrane</keyword>
<evidence type="ECO:0000259" key="2">
    <source>
        <dbReference type="PROSITE" id="PS50883"/>
    </source>
</evidence>
<dbReference type="Gene3D" id="3.30.70.270">
    <property type="match status" value="1"/>
</dbReference>
<evidence type="ECO:0000259" key="3">
    <source>
        <dbReference type="PROSITE" id="PS50887"/>
    </source>
</evidence>
<organism evidence="4 5">
    <name type="scientific">Roseibium aquae</name>
    <dbReference type="NCBI Taxonomy" id="1323746"/>
    <lineage>
        <taxon>Bacteria</taxon>
        <taxon>Pseudomonadati</taxon>
        <taxon>Pseudomonadota</taxon>
        <taxon>Alphaproteobacteria</taxon>
        <taxon>Hyphomicrobiales</taxon>
        <taxon>Stappiaceae</taxon>
        <taxon>Roseibium</taxon>
    </lineage>
</organism>
<evidence type="ECO:0000313" key="4">
    <source>
        <dbReference type="EMBL" id="GGB45083.1"/>
    </source>
</evidence>
<protein>
    <recommendedName>
        <fullName evidence="6">Diguanylate cyclase/phosphodiesterase</fullName>
    </recommendedName>
</protein>
<dbReference type="PANTHER" id="PTHR33121:SF71">
    <property type="entry name" value="OXYGEN SENSOR PROTEIN DOSP"/>
    <property type="match status" value="1"/>
</dbReference>
<dbReference type="SUPFAM" id="SSF55073">
    <property type="entry name" value="Nucleotide cyclase"/>
    <property type="match status" value="1"/>
</dbReference>
<dbReference type="InterPro" id="IPR001633">
    <property type="entry name" value="EAL_dom"/>
</dbReference>
<dbReference type="InterPro" id="IPR029787">
    <property type="entry name" value="Nucleotide_cyclase"/>
</dbReference>
<feature type="transmembrane region" description="Helical" evidence="1">
    <location>
        <begin position="58"/>
        <end position="81"/>
    </location>
</feature>
<dbReference type="AlphaFoldDB" id="A0A916WZN0"/>
<dbReference type="CDD" id="cd01949">
    <property type="entry name" value="GGDEF"/>
    <property type="match status" value="1"/>
</dbReference>
<dbReference type="SUPFAM" id="SSF141868">
    <property type="entry name" value="EAL domain-like"/>
    <property type="match status" value="1"/>
</dbReference>
<dbReference type="PROSITE" id="PS50887">
    <property type="entry name" value="GGDEF"/>
    <property type="match status" value="1"/>
</dbReference>
<comment type="caution">
    <text evidence="4">The sequence shown here is derived from an EMBL/GenBank/DDBJ whole genome shotgun (WGS) entry which is preliminary data.</text>
</comment>
<dbReference type="Proteomes" id="UP000605148">
    <property type="component" value="Unassembled WGS sequence"/>
</dbReference>
<dbReference type="InterPro" id="IPR035919">
    <property type="entry name" value="EAL_sf"/>
</dbReference>
<keyword evidence="1" id="KW-1133">Transmembrane helix</keyword>
<dbReference type="GO" id="GO:0071111">
    <property type="term" value="F:cyclic-guanylate-specific phosphodiesterase activity"/>
    <property type="evidence" value="ECO:0007669"/>
    <property type="project" value="InterPro"/>
</dbReference>
<dbReference type="PANTHER" id="PTHR33121">
    <property type="entry name" value="CYCLIC DI-GMP PHOSPHODIESTERASE PDEF"/>
    <property type="match status" value="1"/>
</dbReference>